<protein>
    <submittedName>
        <fullName evidence="5">Aspartyl/asparaginyl beta-hydroxylase domain-containing protein</fullName>
    </submittedName>
</protein>
<evidence type="ECO:0000256" key="1">
    <source>
        <dbReference type="ARBA" id="ARBA00007730"/>
    </source>
</evidence>
<dbReference type="Proteomes" id="UP001597400">
    <property type="component" value="Unassembled WGS sequence"/>
</dbReference>
<dbReference type="InterPro" id="IPR007803">
    <property type="entry name" value="Asp/Arg/Pro-Hydrxlase"/>
</dbReference>
<feature type="domain" description="Aspartyl/asparaginy/proline hydroxylase" evidence="4">
    <location>
        <begin position="232"/>
        <end position="397"/>
    </location>
</feature>
<dbReference type="SUPFAM" id="SSF51197">
    <property type="entry name" value="Clavaminate synthase-like"/>
    <property type="match status" value="1"/>
</dbReference>
<sequence>MNSKVQQLLADATAAQGAGRGQESARLFRAVLAVDQNQPIALNALGIQALGAGRLAEAVALTRRATQADPGEPILWINLARAQREAGDRAGERASLDAALAIDPRRFIALLRKAQWLESSGDLANAAQTWSAALAMAPPEAQRPPGLASELAAGAAFVRRQGSDFAQEVDAGLADARATLDGAERRRFDACVDTALGRRRIFHPECAGLHFPFLPADEFFPRTLFPWLAELEAHTPAIRAEYEALVAGQDASFVPYVTQPANTPVNPWSGLNNRLDWSVYYLWRFGVAQAEAHAACPATAAALAAVPLLDIPERGPTAFYSLLKPGVRIPPHSGVTNSRAIVHLPLIVPEACGFRVGGETRRWTEGEAFVFDDTIEHEAWNDSETGRVVLIMDVWNPHLTEAERTLLRTYFAVIDASEHKPDLVEGL</sequence>
<evidence type="ECO:0000259" key="4">
    <source>
        <dbReference type="Pfam" id="PF05118"/>
    </source>
</evidence>
<comment type="similarity">
    <text evidence="1">Belongs to the aspartyl/asparaginyl beta-hydroxylase family.</text>
</comment>
<dbReference type="SUPFAM" id="SSF48452">
    <property type="entry name" value="TPR-like"/>
    <property type="match status" value="1"/>
</dbReference>
<organism evidence="5 6">
    <name type="scientific">Sphingomonas arantia</name>
    <dbReference type="NCBI Taxonomy" id="1460676"/>
    <lineage>
        <taxon>Bacteria</taxon>
        <taxon>Pseudomonadati</taxon>
        <taxon>Pseudomonadota</taxon>
        <taxon>Alphaproteobacteria</taxon>
        <taxon>Sphingomonadales</taxon>
        <taxon>Sphingomonadaceae</taxon>
        <taxon>Sphingomonas</taxon>
    </lineage>
</organism>
<dbReference type="InterPro" id="IPR019734">
    <property type="entry name" value="TPR_rpt"/>
</dbReference>
<dbReference type="InterPro" id="IPR051821">
    <property type="entry name" value="Asp/Asn_beta-hydroxylase"/>
</dbReference>
<evidence type="ECO:0000313" key="5">
    <source>
        <dbReference type="EMBL" id="MFD1949191.1"/>
    </source>
</evidence>
<keyword evidence="6" id="KW-1185">Reference proteome</keyword>
<dbReference type="PANTHER" id="PTHR46332:SF5">
    <property type="entry name" value="ASPARTATE BETA-HYDROXYLASE DOMAIN CONTAINING 2"/>
    <property type="match status" value="1"/>
</dbReference>
<dbReference type="EMBL" id="JBHUGS010000001">
    <property type="protein sequence ID" value="MFD1949191.1"/>
    <property type="molecule type" value="Genomic_DNA"/>
</dbReference>
<dbReference type="PANTHER" id="PTHR46332">
    <property type="entry name" value="ASPARTATE BETA-HYDROXYLASE DOMAIN-CONTAINING PROTEIN 2"/>
    <property type="match status" value="1"/>
</dbReference>
<dbReference type="InterPro" id="IPR027443">
    <property type="entry name" value="IPNS-like_sf"/>
</dbReference>
<evidence type="ECO:0000256" key="3">
    <source>
        <dbReference type="ARBA" id="ARBA00023002"/>
    </source>
</evidence>
<evidence type="ECO:0000256" key="2">
    <source>
        <dbReference type="ARBA" id="ARBA00022964"/>
    </source>
</evidence>
<accession>A0ABW4TTE2</accession>
<comment type="caution">
    <text evidence="5">The sequence shown here is derived from an EMBL/GenBank/DDBJ whole genome shotgun (WGS) entry which is preliminary data.</text>
</comment>
<dbReference type="Gene3D" id="1.25.40.10">
    <property type="entry name" value="Tetratricopeptide repeat domain"/>
    <property type="match status" value="1"/>
</dbReference>
<dbReference type="InterPro" id="IPR011990">
    <property type="entry name" value="TPR-like_helical_dom_sf"/>
</dbReference>
<dbReference type="Pfam" id="PF05118">
    <property type="entry name" value="Asp_Arg_Hydrox"/>
    <property type="match status" value="1"/>
</dbReference>
<keyword evidence="3" id="KW-0560">Oxidoreductase</keyword>
<dbReference type="SMART" id="SM00028">
    <property type="entry name" value="TPR"/>
    <property type="match status" value="4"/>
</dbReference>
<dbReference type="RefSeq" id="WP_380926572.1">
    <property type="nucleotide sequence ID" value="NZ_JBHUGS010000001.1"/>
</dbReference>
<dbReference type="Gene3D" id="2.60.120.330">
    <property type="entry name" value="B-lactam Antibiotic, Isopenicillin N Synthase, Chain"/>
    <property type="match status" value="1"/>
</dbReference>
<proteinExistence type="inferred from homology"/>
<gene>
    <name evidence="5" type="ORF">ACFSGX_00245</name>
</gene>
<keyword evidence="2" id="KW-0223">Dioxygenase</keyword>
<evidence type="ECO:0000313" key="6">
    <source>
        <dbReference type="Proteomes" id="UP001597400"/>
    </source>
</evidence>
<reference evidence="6" key="1">
    <citation type="journal article" date="2019" name="Int. J. Syst. Evol. Microbiol.">
        <title>The Global Catalogue of Microorganisms (GCM) 10K type strain sequencing project: providing services to taxonomists for standard genome sequencing and annotation.</title>
        <authorList>
            <consortium name="The Broad Institute Genomics Platform"/>
            <consortium name="The Broad Institute Genome Sequencing Center for Infectious Disease"/>
            <person name="Wu L."/>
            <person name="Ma J."/>
        </authorList>
    </citation>
    <scope>NUCLEOTIDE SEQUENCE [LARGE SCALE GENOMIC DNA]</scope>
    <source>
        <strain evidence="6">CGMCC 1.12702</strain>
    </source>
</reference>
<name>A0ABW4TTE2_9SPHN</name>